<feature type="compositionally biased region" description="Basic and acidic residues" evidence="1">
    <location>
        <begin position="94"/>
        <end position="105"/>
    </location>
</feature>
<protein>
    <recommendedName>
        <fullName evidence="5">DUF3618 domain-containing protein</fullName>
    </recommendedName>
</protein>
<feature type="transmembrane region" description="Helical" evidence="2">
    <location>
        <begin position="62"/>
        <end position="83"/>
    </location>
</feature>
<keyword evidence="2" id="KW-0472">Membrane</keyword>
<keyword evidence="2" id="KW-1133">Transmembrane helix</keyword>
<feature type="region of interest" description="Disordered" evidence="1">
    <location>
        <begin position="89"/>
        <end position="114"/>
    </location>
</feature>
<evidence type="ECO:0000256" key="2">
    <source>
        <dbReference type="SAM" id="Phobius"/>
    </source>
</evidence>
<dbReference type="RefSeq" id="WP_271883502.1">
    <property type="nucleotide sequence ID" value="NZ_CP067136.1"/>
</dbReference>
<evidence type="ECO:0000313" key="3">
    <source>
        <dbReference type="EMBL" id="WCR07228.1"/>
    </source>
</evidence>
<dbReference type="EMBL" id="CP067136">
    <property type="protein sequence ID" value="WCR07228.1"/>
    <property type="molecule type" value="Genomic_DNA"/>
</dbReference>
<organism evidence="3 4">
    <name type="scientific">Paracoccus fistulariae</name>
    <dbReference type="NCBI Taxonomy" id="658446"/>
    <lineage>
        <taxon>Bacteria</taxon>
        <taxon>Pseudomonadati</taxon>
        <taxon>Pseudomonadota</taxon>
        <taxon>Alphaproteobacteria</taxon>
        <taxon>Rhodobacterales</taxon>
        <taxon>Paracoccaceae</taxon>
        <taxon>Paracoccus</taxon>
    </lineage>
</organism>
<dbReference type="Proteomes" id="UP001219349">
    <property type="component" value="Chromosome"/>
</dbReference>
<keyword evidence="4" id="KW-1185">Reference proteome</keyword>
<feature type="region of interest" description="Disordered" evidence="1">
    <location>
        <begin position="1"/>
        <end position="55"/>
    </location>
</feature>
<gene>
    <name evidence="3" type="ORF">JHX87_17545</name>
</gene>
<evidence type="ECO:0008006" key="5">
    <source>
        <dbReference type="Google" id="ProtNLM"/>
    </source>
</evidence>
<accession>A0ABY7SJP5</accession>
<reference evidence="3 4" key="1">
    <citation type="submission" date="2021-01" db="EMBL/GenBank/DDBJ databases">
        <title>Biogeographic distribution of Paracoccus.</title>
        <authorList>
            <person name="Hollensteiner J."/>
            <person name="Leineberger J."/>
            <person name="Brinkhoff T."/>
            <person name="Daniel R."/>
        </authorList>
    </citation>
    <scope>NUCLEOTIDE SEQUENCE [LARGE SCALE GENOMIC DNA]</scope>
    <source>
        <strain evidence="3 4">KCTC 22803</strain>
    </source>
</reference>
<feature type="compositionally biased region" description="Basic and acidic residues" evidence="1">
    <location>
        <begin position="1"/>
        <end position="17"/>
    </location>
</feature>
<feature type="region of interest" description="Disordered" evidence="1">
    <location>
        <begin position="127"/>
        <end position="176"/>
    </location>
</feature>
<evidence type="ECO:0000313" key="4">
    <source>
        <dbReference type="Proteomes" id="UP001219349"/>
    </source>
</evidence>
<sequence>MTSDHDIYQLTEADRASQTRFGTRPVPPGHISDMDHHFRKRASSDGAGPRAGRDEPSLAGRIVVWGGIALGVAGVTAAAVIAARKLGDAMSDDQPERGRRSRDYRPQQNHVAPRFAALDEDEREAMRRRVRARARADEDQDARLRASASRRRRKPRKDFAREVNETTSSLSSGLDGVTASLTGAFQGFRSVAGQASGIVREFSDAADQLRSMLRGFQENASGKEAEERYAASKARDQRRSHRL</sequence>
<feature type="compositionally biased region" description="Basic and acidic residues" evidence="1">
    <location>
        <begin position="221"/>
        <end position="237"/>
    </location>
</feature>
<name>A0ABY7SJP5_9RHOB</name>
<feature type="compositionally biased region" description="Basic and acidic residues" evidence="1">
    <location>
        <begin position="134"/>
        <end position="144"/>
    </location>
</feature>
<feature type="region of interest" description="Disordered" evidence="1">
    <location>
        <begin position="216"/>
        <end position="243"/>
    </location>
</feature>
<proteinExistence type="predicted"/>
<evidence type="ECO:0000256" key="1">
    <source>
        <dbReference type="SAM" id="MobiDB-lite"/>
    </source>
</evidence>
<keyword evidence="2" id="KW-0812">Transmembrane</keyword>